<protein>
    <recommendedName>
        <fullName evidence="10">Membrane-associated protein</fullName>
    </recommendedName>
</protein>
<dbReference type="RefSeq" id="WP_103357512.1">
    <property type="nucleotide sequence ID" value="NZ_CP113107.1"/>
</dbReference>
<dbReference type="Pfam" id="PF22819">
    <property type="entry name" value="TcaA_5th"/>
    <property type="match status" value="1"/>
</dbReference>
<evidence type="ECO:0000256" key="8">
    <source>
        <dbReference type="ARBA" id="ARBA00023136"/>
    </source>
</evidence>
<name>A0A2K3YU23_9STAP</name>
<evidence type="ECO:0000256" key="3">
    <source>
        <dbReference type="ARBA" id="ARBA00022692"/>
    </source>
</evidence>
<dbReference type="OrthoDB" id="2416352at2"/>
<dbReference type="AlphaFoldDB" id="A0A2K3YU23"/>
<keyword evidence="3 11" id="KW-0812">Transmembrane</keyword>
<dbReference type="Proteomes" id="UP000242752">
    <property type="component" value="Unassembled WGS sequence"/>
</dbReference>
<evidence type="ECO:0000313" key="15">
    <source>
        <dbReference type="EMBL" id="PNZ29106.1"/>
    </source>
</evidence>
<gene>
    <name evidence="15" type="ORF">CD122_02960</name>
</gene>
<evidence type="ECO:0000256" key="4">
    <source>
        <dbReference type="ARBA" id="ARBA00022723"/>
    </source>
</evidence>
<feature type="domain" description="TcaA 4th" evidence="14">
    <location>
        <begin position="270"/>
        <end position="331"/>
    </location>
</feature>
<evidence type="ECO:0000256" key="10">
    <source>
        <dbReference type="PIRNR" id="PIRNR032522"/>
    </source>
</evidence>
<evidence type="ECO:0000256" key="11">
    <source>
        <dbReference type="SAM" id="Phobius"/>
    </source>
</evidence>
<dbReference type="InterPro" id="IPR054530">
    <property type="entry name" value="TcaA_4th"/>
</dbReference>
<evidence type="ECO:0000256" key="2">
    <source>
        <dbReference type="ARBA" id="ARBA00022475"/>
    </source>
</evidence>
<dbReference type="Pfam" id="PF22813">
    <property type="entry name" value="TcaA_2nd"/>
    <property type="match status" value="1"/>
</dbReference>
<proteinExistence type="inferred from homology"/>
<dbReference type="InterPro" id="IPR054528">
    <property type="entry name" value="TcaA_5th"/>
</dbReference>
<keyword evidence="9" id="KW-0046">Antibiotic resistance</keyword>
<evidence type="ECO:0000259" key="14">
    <source>
        <dbReference type="Pfam" id="PF22820"/>
    </source>
</evidence>
<dbReference type="GO" id="GO:0005886">
    <property type="term" value="C:plasma membrane"/>
    <property type="evidence" value="ECO:0007669"/>
    <property type="project" value="UniProtKB-SubCell"/>
</dbReference>
<reference evidence="15 16" key="1">
    <citation type="submission" date="2017-08" db="EMBL/GenBank/DDBJ databases">
        <title>Draft genome sequences of 64 type strains of genus Staph aureus.</title>
        <authorList>
            <person name="Cole K."/>
            <person name="Golubchik T."/>
            <person name="Russell J."/>
            <person name="Foster D."/>
            <person name="Llewelyn M."/>
            <person name="Wilson D."/>
            <person name="Crook D."/>
            <person name="Paul J."/>
        </authorList>
    </citation>
    <scope>NUCLEOTIDE SEQUENCE [LARGE SCALE GENOMIC DNA]</scope>
    <source>
        <strain evidence="15 16">DSM 21968</strain>
    </source>
</reference>
<evidence type="ECO:0000256" key="6">
    <source>
        <dbReference type="ARBA" id="ARBA00022833"/>
    </source>
</evidence>
<dbReference type="GO" id="GO:0008270">
    <property type="term" value="F:zinc ion binding"/>
    <property type="evidence" value="ECO:0007669"/>
    <property type="project" value="UniProtKB-KW"/>
</dbReference>
<dbReference type="GO" id="GO:0046677">
    <property type="term" value="P:response to antibiotic"/>
    <property type="evidence" value="ECO:0007669"/>
    <property type="project" value="UniProtKB-KW"/>
</dbReference>
<evidence type="ECO:0000259" key="12">
    <source>
        <dbReference type="Pfam" id="PF22813"/>
    </source>
</evidence>
<keyword evidence="16" id="KW-1185">Reference proteome</keyword>
<evidence type="ECO:0000256" key="7">
    <source>
        <dbReference type="ARBA" id="ARBA00022989"/>
    </source>
</evidence>
<dbReference type="PIRSF" id="PIRSF032522">
    <property type="entry name" value="TcaA"/>
    <property type="match status" value="1"/>
</dbReference>
<feature type="domain" description="TcaA second" evidence="12">
    <location>
        <begin position="79"/>
        <end position="178"/>
    </location>
</feature>
<dbReference type="PANTHER" id="PTHR40038">
    <property type="entry name" value="MEMBRANE-ASSOCIATED PROTEIN TCAA"/>
    <property type="match status" value="1"/>
</dbReference>
<comment type="subcellular location">
    <subcellularLocation>
        <location evidence="1 10">Cell membrane</location>
        <topology evidence="1 10">Single-pass membrane protein</topology>
    </subcellularLocation>
</comment>
<keyword evidence="6" id="KW-0862">Zinc</keyword>
<comment type="caution">
    <text evidence="15">The sequence shown here is derived from an EMBL/GenBank/DDBJ whole genome shotgun (WGS) entry which is preliminary data.</text>
</comment>
<dbReference type="InterPro" id="IPR054529">
    <property type="entry name" value="TcaA_2nd"/>
</dbReference>
<dbReference type="EMBL" id="PPRF01000017">
    <property type="protein sequence ID" value="PNZ29106.1"/>
    <property type="molecule type" value="Genomic_DNA"/>
</dbReference>
<keyword evidence="2 10" id="KW-1003">Cell membrane</keyword>
<sequence length="460" mass="52068">MKRCPKCHNRLQHNSYCLDCHLQVHYSVEPPNQDSKSPQKATSDDATKSIKKWVPAIIGGFISVLLLILFLLLRNFNSPEAQAKIFVNAVNNGDAAKVATIVSTKDNKVGRQEAARYIEFIKKEMGIKKFEKQVYRHVGKFDEDSPVAYEIKTDNNQKVLRISKNGRRYLIFDNLGFQAPMKKAVVKPNTSATYEFEVNSQKKKVMGKKDETILLGYFIPGDYVLDATKKTPRGTYEGQLKFNTGSSDHDTVNVTEDFQEARVKVNIKNSGGLDQDSLKVVINGETLDVTENQTYGPFPLNKDLTIAAEGKSHGKTFKTATAKIAQADVKEMNEVTVAFNQQEIEKYNKEKEKDVLDKIGDFVKKYTSARKEAFQSHSMNAIEPYLVKDTDLYKAMTTDVKKQQTRQEQSPEVTYVDKTNNFYSVIVQSETEQGNTVQSHYLLQGDDDGKNLKIVNYQAY</sequence>
<dbReference type="Pfam" id="PF22820">
    <property type="entry name" value="TcaA_3rd_4th"/>
    <property type="match status" value="1"/>
</dbReference>
<dbReference type="InterPro" id="IPR023599">
    <property type="entry name" value="Mem_prot_TcaA"/>
</dbReference>
<keyword evidence="4" id="KW-0479">Metal-binding</keyword>
<organism evidence="15 16">
    <name type="scientific">Staphylococcus rostri</name>
    <dbReference type="NCBI Taxonomy" id="522262"/>
    <lineage>
        <taxon>Bacteria</taxon>
        <taxon>Bacillati</taxon>
        <taxon>Bacillota</taxon>
        <taxon>Bacilli</taxon>
        <taxon>Bacillales</taxon>
        <taxon>Staphylococcaceae</taxon>
        <taxon>Staphylococcus</taxon>
    </lineage>
</organism>
<keyword evidence="8 10" id="KW-0472">Membrane</keyword>
<accession>A0A2K3YU23</accession>
<evidence type="ECO:0000256" key="5">
    <source>
        <dbReference type="ARBA" id="ARBA00022771"/>
    </source>
</evidence>
<dbReference type="PANTHER" id="PTHR40038:SF1">
    <property type="entry name" value="MEMBRANE-ASSOCIATED PROTEIN TCAA"/>
    <property type="match status" value="1"/>
</dbReference>
<keyword evidence="7 11" id="KW-1133">Transmembrane helix</keyword>
<feature type="domain" description="TcaA protein NTF2-like" evidence="13">
    <location>
        <begin position="357"/>
        <end position="457"/>
    </location>
</feature>
<evidence type="ECO:0000313" key="16">
    <source>
        <dbReference type="Proteomes" id="UP000242752"/>
    </source>
</evidence>
<keyword evidence="5" id="KW-0863">Zinc-finger</keyword>
<evidence type="ECO:0000259" key="13">
    <source>
        <dbReference type="Pfam" id="PF22819"/>
    </source>
</evidence>
<comment type="similarity">
    <text evidence="10">Belongs to the tcaA family.</text>
</comment>
<evidence type="ECO:0000256" key="1">
    <source>
        <dbReference type="ARBA" id="ARBA00004162"/>
    </source>
</evidence>
<evidence type="ECO:0000256" key="9">
    <source>
        <dbReference type="ARBA" id="ARBA00023251"/>
    </source>
</evidence>
<feature type="transmembrane region" description="Helical" evidence="11">
    <location>
        <begin position="53"/>
        <end position="73"/>
    </location>
</feature>